<dbReference type="SUPFAM" id="SSF53448">
    <property type="entry name" value="Nucleotide-diphospho-sugar transferases"/>
    <property type="match status" value="1"/>
</dbReference>
<dbReference type="InterPro" id="IPR029044">
    <property type="entry name" value="Nucleotide-diphossugar_trans"/>
</dbReference>
<dbReference type="AlphaFoldDB" id="A0A1E3XDA5"/>
<dbReference type="Gene3D" id="3.90.550.10">
    <property type="entry name" value="Spore Coat Polysaccharide Biosynthesis Protein SpsA, Chain A"/>
    <property type="match status" value="1"/>
</dbReference>
<dbReference type="NCBIfam" id="TIGR04282">
    <property type="entry name" value="glyco_like_cofC"/>
    <property type="match status" value="1"/>
</dbReference>
<reference evidence="1 2" key="1">
    <citation type="submission" date="2016-07" db="EMBL/GenBank/DDBJ databases">
        <title>Draft genome of Scalindua rubra, obtained from a brine-seawater interface in the Red Sea, sheds light on salt adaptation in anammox bacteria.</title>
        <authorList>
            <person name="Speth D.R."/>
            <person name="Lagkouvardos I."/>
            <person name="Wang Y."/>
            <person name="Qian P.-Y."/>
            <person name="Dutilh B.E."/>
            <person name="Jetten M.S."/>
        </authorList>
    </citation>
    <scope>NUCLEOTIDE SEQUENCE [LARGE SCALE GENOMIC DNA]</scope>
    <source>
        <strain evidence="1">BSI-1</strain>
    </source>
</reference>
<proteinExistence type="predicted"/>
<name>A0A1E3XDA5_9BACT</name>
<sequence>MGYGLNTMNTCLIIFAKSPIPCKVKTRLTPKITPSKAAELYKAFIVDIVNNVHKLKCDKVIIAYTPYNAEMALHRLVGRSLNYLPQKGHNLGERMKNAFKHSFAKGLKRTVIIGTDSPTLPVSYIQKAFDVLKETPIVIGPTFDGGYYLIGLSEPNDNIFDGVRWSTSSVFSQTLARIKGVNKRLYLLPPWYDVDTSEGLEFLKSHLLAMRLSGFEEIPDKTMRFLKI</sequence>
<dbReference type="EMBL" id="MAYW01000025">
    <property type="protein sequence ID" value="ODS33578.1"/>
    <property type="molecule type" value="Genomic_DNA"/>
</dbReference>
<accession>A0A1E3XDA5</accession>
<evidence type="ECO:0000313" key="1">
    <source>
        <dbReference type="EMBL" id="ODS33578.1"/>
    </source>
</evidence>
<protein>
    <submittedName>
        <fullName evidence="1">Putative glycosyltransferase</fullName>
    </submittedName>
</protein>
<evidence type="ECO:0000313" key="2">
    <source>
        <dbReference type="Proteomes" id="UP000094056"/>
    </source>
</evidence>
<dbReference type="PATRIC" id="fig|1872076.5.peg.1511"/>
<dbReference type="PANTHER" id="PTHR36529">
    <property type="entry name" value="SLL1095 PROTEIN"/>
    <property type="match status" value="1"/>
</dbReference>
<organism evidence="1 2">
    <name type="scientific">Candidatus Scalindua rubra</name>
    <dbReference type="NCBI Taxonomy" id="1872076"/>
    <lineage>
        <taxon>Bacteria</taxon>
        <taxon>Pseudomonadati</taxon>
        <taxon>Planctomycetota</taxon>
        <taxon>Candidatus Brocadiia</taxon>
        <taxon>Candidatus Brocadiales</taxon>
        <taxon>Candidatus Scalinduaceae</taxon>
        <taxon>Candidatus Scalindua</taxon>
    </lineage>
</organism>
<keyword evidence="1" id="KW-0808">Transferase</keyword>
<dbReference type="Proteomes" id="UP000094056">
    <property type="component" value="Unassembled WGS sequence"/>
</dbReference>
<gene>
    <name evidence="1" type="ORF">SCARUB_01312</name>
</gene>
<dbReference type="Pfam" id="PF09837">
    <property type="entry name" value="DUF2064"/>
    <property type="match status" value="1"/>
</dbReference>
<comment type="caution">
    <text evidence="1">The sequence shown here is derived from an EMBL/GenBank/DDBJ whole genome shotgun (WGS) entry which is preliminary data.</text>
</comment>
<dbReference type="PANTHER" id="PTHR36529:SF1">
    <property type="entry name" value="GLYCOSYLTRANSFERASE"/>
    <property type="match status" value="1"/>
</dbReference>
<dbReference type="GO" id="GO:0016740">
    <property type="term" value="F:transferase activity"/>
    <property type="evidence" value="ECO:0007669"/>
    <property type="project" value="UniProtKB-KW"/>
</dbReference>
<dbReference type="InterPro" id="IPR018641">
    <property type="entry name" value="Trfase_1_rSAM/seldom-assoc"/>
</dbReference>